<dbReference type="InParanoid" id="E5AAP7"/>
<gene>
    <name evidence="1" type="ORF">LEMA_P018680.1</name>
</gene>
<organism evidence="2">
    <name type="scientific">Leptosphaeria maculans (strain JN3 / isolate v23.1.3 / race Av1-4-5-6-7-8)</name>
    <name type="common">Blackleg fungus</name>
    <name type="synonym">Phoma lingam</name>
    <dbReference type="NCBI Taxonomy" id="985895"/>
    <lineage>
        <taxon>Eukaryota</taxon>
        <taxon>Fungi</taxon>
        <taxon>Dikarya</taxon>
        <taxon>Ascomycota</taxon>
        <taxon>Pezizomycotina</taxon>
        <taxon>Dothideomycetes</taxon>
        <taxon>Pleosporomycetidae</taxon>
        <taxon>Pleosporales</taxon>
        <taxon>Pleosporineae</taxon>
        <taxon>Leptosphaeriaceae</taxon>
        <taxon>Plenodomus</taxon>
        <taxon>Plenodomus lingam/Leptosphaeria maculans species complex</taxon>
    </lineage>
</organism>
<accession>E5AAP7</accession>
<dbReference type="VEuPathDB" id="FungiDB:LEMA_P018680.1"/>
<protein>
    <submittedName>
        <fullName evidence="1">Predicted protein</fullName>
    </submittedName>
</protein>
<reference evidence="2" key="1">
    <citation type="journal article" date="2011" name="Nat. Commun.">
        <title>Effector diversification within compartments of the Leptosphaeria maculans genome affected by Repeat-Induced Point mutations.</title>
        <authorList>
            <person name="Rouxel T."/>
            <person name="Grandaubert J."/>
            <person name="Hane J.K."/>
            <person name="Hoede C."/>
            <person name="van de Wouw A.P."/>
            <person name="Couloux A."/>
            <person name="Dominguez V."/>
            <person name="Anthouard V."/>
            <person name="Bally P."/>
            <person name="Bourras S."/>
            <person name="Cozijnsen A.J."/>
            <person name="Ciuffetti L.M."/>
            <person name="Degrave A."/>
            <person name="Dilmaghani A."/>
            <person name="Duret L."/>
            <person name="Fudal I."/>
            <person name="Goodwin S.B."/>
            <person name="Gout L."/>
            <person name="Glaser N."/>
            <person name="Linglin J."/>
            <person name="Kema G.H.J."/>
            <person name="Lapalu N."/>
            <person name="Lawrence C.B."/>
            <person name="May K."/>
            <person name="Meyer M."/>
            <person name="Ollivier B."/>
            <person name="Poulain J."/>
            <person name="Schoch C.L."/>
            <person name="Simon A."/>
            <person name="Spatafora J.W."/>
            <person name="Stachowiak A."/>
            <person name="Turgeon B.G."/>
            <person name="Tyler B.M."/>
            <person name="Vincent D."/>
            <person name="Weissenbach J."/>
            <person name="Amselem J."/>
            <person name="Quesneville H."/>
            <person name="Oliver R.P."/>
            <person name="Wincker P."/>
            <person name="Balesdent M.-H."/>
            <person name="Howlett B.J."/>
        </authorList>
    </citation>
    <scope>NUCLEOTIDE SEQUENCE [LARGE SCALE GENOMIC DNA]</scope>
    <source>
        <strain evidence="2">JN3 / isolate v23.1.3 / race Av1-4-5-6-7-8</strain>
    </source>
</reference>
<name>E5AAP7_LEPMJ</name>
<evidence type="ECO:0000313" key="2">
    <source>
        <dbReference type="Proteomes" id="UP000002668"/>
    </source>
</evidence>
<sequence length="49" mass="5210">MTMTGGYRDSGLGGFSQVFDRSTDEDCALGPGVDHSGYPLCCKEHRGTP</sequence>
<proteinExistence type="predicted"/>
<dbReference type="HOGENOM" id="CLU_3143404_0_0_1"/>
<dbReference type="AlphaFoldDB" id="E5AAP7"/>
<dbReference type="EMBL" id="FP929138">
    <property type="protein sequence ID" value="CBY00738.1"/>
    <property type="molecule type" value="Genomic_DNA"/>
</dbReference>
<dbReference type="Proteomes" id="UP000002668">
    <property type="component" value="Genome"/>
</dbReference>
<evidence type="ECO:0000313" key="1">
    <source>
        <dbReference type="EMBL" id="CBY00738.1"/>
    </source>
</evidence>
<keyword evidence="2" id="KW-1185">Reference proteome</keyword>